<reference evidence="3" key="1">
    <citation type="journal article" date="2019" name="Int. J. Syst. Evol. Microbiol.">
        <title>The Global Catalogue of Microorganisms (GCM) 10K type strain sequencing project: providing services to taxonomists for standard genome sequencing and annotation.</title>
        <authorList>
            <consortium name="The Broad Institute Genomics Platform"/>
            <consortium name="The Broad Institute Genome Sequencing Center for Infectious Disease"/>
            <person name="Wu L."/>
            <person name="Ma J."/>
        </authorList>
    </citation>
    <scope>NUCLEOTIDE SEQUENCE [LARGE SCALE GENOMIC DNA]</scope>
    <source>
        <strain evidence="3">CGMCC 1.15304</strain>
    </source>
</reference>
<protein>
    <submittedName>
        <fullName evidence="2">GNAT family N-acetyltransferase</fullName>
        <ecNumber evidence="2">2.3.-.-</ecNumber>
    </submittedName>
</protein>
<dbReference type="InterPro" id="IPR016181">
    <property type="entry name" value="Acyl_CoA_acyltransferase"/>
</dbReference>
<evidence type="ECO:0000313" key="2">
    <source>
        <dbReference type="EMBL" id="MFC4349839.1"/>
    </source>
</evidence>
<accession>A0ABV8UEZ8</accession>
<dbReference type="EMBL" id="JBHSCR010000036">
    <property type="protein sequence ID" value="MFC4349839.1"/>
    <property type="molecule type" value="Genomic_DNA"/>
</dbReference>
<gene>
    <name evidence="2" type="ORF">ACFO5Q_18465</name>
</gene>
<dbReference type="CDD" id="cd04301">
    <property type="entry name" value="NAT_SF"/>
    <property type="match status" value="1"/>
</dbReference>
<feature type="domain" description="N-acetyltransferase" evidence="1">
    <location>
        <begin position="1"/>
        <end position="147"/>
    </location>
</feature>
<dbReference type="EC" id="2.3.-.-" evidence="2"/>
<dbReference type="RefSeq" id="WP_068144477.1">
    <property type="nucleotide sequence ID" value="NZ_JBHSCR010000036.1"/>
</dbReference>
<dbReference type="GO" id="GO:0016746">
    <property type="term" value="F:acyltransferase activity"/>
    <property type="evidence" value="ECO:0007669"/>
    <property type="project" value="UniProtKB-KW"/>
</dbReference>
<dbReference type="Pfam" id="PF13508">
    <property type="entry name" value="Acetyltransf_7"/>
    <property type="match status" value="1"/>
</dbReference>
<dbReference type="Gene3D" id="3.40.630.30">
    <property type="match status" value="1"/>
</dbReference>
<dbReference type="SUPFAM" id="SSF55729">
    <property type="entry name" value="Acyl-CoA N-acyltransferases (Nat)"/>
    <property type="match status" value="1"/>
</dbReference>
<dbReference type="PROSITE" id="PS51186">
    <property type="entry name" value="GNAT"/>
    <property type="match status" value="1"/>
</dbReference>
<proteinExistence type="predicted"/>
<keyword evidence="2" id="KW-0808">Transferase</keyword>
<evidence type="ECO:0000313" key="3">
    <source>
        <dbReference type="Proteomes" id="UP001595776"/>
    </source>
</evidence>
<name>A0ABV8UEZ8_9PROT</name>
<dbReference type="InterPro" id="IPR000182">
    <property type="entry name" value="GNAT_dom"/>
</dbReference>
<keyword evidence="2" id="KW-0012">Acyltransferase</keyword>
<evidence type="ECO:0000259" key="1">
    <source>
        <dbReference type="PROSITE" id="PS51186"/>
    </source>
</evidence>
<comment type="caution">
    <text evidence="2">The sequence shown here is derived from an EMBL/GenBank/DDBJ whole genome shotgun (WGS) entry which is preliminary data.</text>
</comment>
<keyword evidence="3" id="KW-1185">Reference proteome</keyword>
<sequence length="167" mass="18709">MRFDTSLSAEDGPNIDHLLRTTYPTDFEARLVESLRTRRVMAAEHGLWDQGALVGYVAYSPVSIKDVDTKRQILGLGPLAIHNDYQGEGLGRRLLEESLKEVEADAIVLLGHTDFYERVGFRPAADFGLTFSDDREQNAAFMAMECWQGALEGLSGRVVYDTKFYAD</sequence>
<organism evidence="2 3">
    <name type="scientific">Kordiimonas lipolytica</name>
    <dbReference type="NCBI Taxonomy" id="1662421"/>
    <lineage>
        <taxon>Bacteria</taxon>
        <taxon>Pseudomonadati</taxon>
        <taxon>Pseudomonadota</taxon>
        <taxon>Alphaproteobacteria</taxon>
        <taxon>Kordiimonadales</taxon>
        <taxon>Kordiimonadaceae</taxon>
        <taxon>Kordiimonas</taxon>
    </lineage>
</organism>
<dbReference type="Proteomes" id="UP001595776">
    <property type="component" value="Unassembled WGS sequence"/>
</dbReference>